<dbReference type="AlphaFoldDB" id="A0A6J8AFI8"/>
<dbReference type="OrthoDB" id="7477812at2759"/>
<evidence type="ECO:0000313" key="2">
    <source>
        <dbReference type="EMBL" id="CAC5366791.1"/>
    </source>
</evidence>
<reference evidence="2 3" key="1">
    <citation type="submission" date="2020-06" db="EMBL/GenBank/DDBJ databases">
        <authorList>
            <person name="Li R."/>
            <person name="Bekaert M."/>
        </authorList>
    </citation>
    <scope>NUCLEOTIDE SEQUENCE [LARGE SCALE GENOMIC DNA]</scope>
    <source>
        <strain evidence="3">wild</strain>
    </source>
</reference>
<keyword evidence="3" id="KW-1185">Reference proteome</keyword>
<dbReference type="Proteomes" id="UP000507470">
    <property type="component" value="Unassembled WGS sequence"/>
</dbReference>
<organism evidence="2 3">
    <name type="scientific">Mytilus coruscus</name>
    <name type="common">Sea mussel</name>
    <dbReference type="NCBI Taxonomy" id="42192"/>
    <lineage>
        <taxon>Eukaryota</taxon>
        <taxon>Metazoa</taxon>
        <taxon>Spiralia</taxon>
        <taxon>Lophotrochozoa</taxon>
        <taxon>Mollusca</taxon>
        <taxon>Bivalvia</taxon>
        <taxon>Autobranchia</taxon>
        <taxon>Pteriomorphia</taxon>
        <taxon>Mytilida</taxon>
        <taxon>Mytiloidea</taxon>
        <taxon>Mytilidae</taxon>
        <taxon>Mytilinae</taxon>
        <taxon>Mytilus</taxon>
    </lineage>
</organism>
<protein>
    <submittedName>
        <fullName evidence="2">Uncharacterized protein</fullName>
    </submittedName>
</protein>
<dbReference type="EMBL" id="CACVKT020001345">
    <property type="protein sequence ID" value="CAC5366791.1"/>
    <property type="molecule type" value="Genomic_DNA"/>
</dbReference>
<evidence type="ECO:0000256" key="1">
    <source>
        <dbReference type="SAM" id="Coils"/>
    </source>
</evidence>
<accession>A0A6J8AFI8</accession>
<proteinExistence type="predicted"/>
<feature type="coiled-coil region" evidence="1">
    <location>
        <begin position="119"/>
        <end position="146"/>
    </location>
</feature>
<name>A0A6J8AFI8_MYTCO</name>
<gene>
    <name evidence="2" type="ORF">MCOR_6934</name>
</gene>
<evidence type="ECO:0000313" key="3">
    <source>
        <dbReference type="Proteomes" id="UP000507470"/>
    </source>
</evidence>
<sequence>MNSIIQDSCNPFLANKSVNRSIQSDKISTLDSVMVHVPNIDDNVTLSTIQNLKALDASATTISPSQVYPTCLSCAENIVNYDFIICVECDEKFHFHCQNITSDFCKSMSLETLERFQCMKVKELEREMTNLRLQNLENQILTLRNQNQNNFISQAPVHMVPPQHVFHVTSPPAPNQWIQQVPSHSLFHRGIPAPPPYMHRQSDRIPEVPR</sequence>
<keyword evidence="1" id="KW-0175">Coiled coil</keyword>